<dbReference type="SUPFAM" id="SSF51182">
    <property type="entry name" value="RmlC-like cupins"/>
    <property type="match status" value="1"/>
</dbReference>
<comment type="caution">
    <text evidence="1">The sequence shown here is derived from an EMBL/GenBank/DDBJ whole genome shotgun (WGS) entry which is preliminary data.</text>
</comment>
<accession>A0A8K0UHM2</accession>
<dbReference type="Gene3D" id="2.60.120.10">
    <property type="entry name" value="Jelly Rolls"/>
    <property type="match status" value="1"/>
</dbReference>
<dbReference type="InterPro" id="IPR014710">
    <property type="entry name" value="RmlC-like_jellyroll"/>
</dbReference>
<organism evidence="1 2">
    <name type="scientific">Cristinia sonorae</name>
    <dbReference type="NCBI Taxonomy" id="1940300"/>
    <lineage>
        <taxon>Eukaryota</taxon>
        <taxon>Fungi</taxon>
        <taxon>Dikarya</taxon>
        <taxon>Basidiomycota</taxon>
        <taxon>Agaricomycotina</taxon>
        <taxon>Agaricomycetes</taxon>
        <taxon>Agaricomycetidae</taxon>
        <taxon>Agaricales</taxon>
        <taxon>Pleurotineae</taxon>
        <taxon>Stephanosporaceae</taxon>
        <taxon>Cristinia</taxon>
    </lineage>
</organism>
<dbReference type="Proteomes" id="UP000813824">
    <property type="component" value="Unassembled WGS sequence"/>
</dbReference>
<proteinExistence type="predicted"/>
<dbReference type="EMBL" id="JAEVFJ010000033">
    <property type="protein sequence ID" value="KAH8092225.1"/>
    <property type="molecule type" value="Genomic_DNA"/>
</dbReference>
<dbReference type="InterPro" id="IPR011051">
    <property type="entry name" value="RmlC_Cupin_sf"/>
</dbReference>
<evidence type="ECO:0000313" key="2">
    <source>
        <dbReference type="Proteomes" id="UP000813824"/>
    </source>
</evidence>
<sequence>MSAPLDSDIAVTKHIIHTSELTISDMPHRVHPVISSRHRFELPVGDLTGITRTGVHFCRLPPDSISTTIHWHTHEDEWFYIIEASEDAVLLVMDGDTQTQDAPAKEVKVSKGDFIGCPAGVKLAHALRSGGGELVYLVGGSREPVDITHYPEAGRRRVIVRNGERWAVEETNVIPQDI</sequence>
<name>A0A8K0UHM2_9AGAR</name>
<dbReference type="CDD" id="cd02224">
    <property type="entry name" value="cupin_SPO2919-like"/>
    <property type="match status" value="1"/>
</dbReference>
<protein>
    <recommendedName>
        <fullName evidence="3">Cupin 2 conserved barrel domain-containing protein</fullName>
    </recommendedName>
</protein>
<evidence type="ECO:0000313" key="1">
    <source>
        <dbReference type="EMBL" id="KAH8092225.1"/>
    </source>
</evidence>
<dbReference type="AlphaFoldDB" id="A0A8K0UHM2"/>
<keyword evidence="2" id="KW-1185">Reference proteome</keyword>
<gene>
    <name evidence="1" type="ORF">BXZ70DRAFT_951827</name>
</gene>
<reference evidence="1" key="1">
    <citation type="journal article" date="2021" name="New Phytol.">
        <title>Evolutionary innovations through gain and loss of genes in the ectomycorrhizal Boletales.</title>
        <authorList>
            <person name="Wu G."/>
            <person name="Miyauchi S."/>
            <person name="Morin E."/>
            <person name="Kuo A."/>
            <person name="Drula E."/>
            <person name="Varga T."/>
            <person name="Kohler A."/>
            <person name="Feng B."/>
            <person name="Cao Y."/>
            <person name="Lipzen A."/>
            <person name="Daum C."/>
            <person name="Hundley H."/>
            <person name="Pangilinan J."/>
            <person name="Johnson J."/>
            <person name="Barry K."/>
            <person name="LaButti K."/>
            <person name="Ng V."/>
            <person name="Ahrendt S."/>
            <person name="Min B."/>
            <person name="Choi I.G."/>
            <person name="Park H."/>
            <person name="Plett J.M."/>
            <person name="Magnuson J."/>
            <person name="Spatafora J.W."/>
            <person name="Nagy L.G."/>
            <person name="Henrissat B."/>
            <person name="Grigoriev I.V."/>
            <person name="Yang Z.L."/>
            <person name="Xu J."/>
            <person name="Martin F.M."/>
        </authorList>
    </citation>
    <scope>NUCLEOTIDE SEQUENCE</scope>
    <source>
        <strain evidence="1">KKN 215</strain>
    </source>
</reference>
<dbReference type="OrthoDB" id="10263073at2759"/>
<evidence type="ECO:0008006" key="3">
    <source>
        <dbReference type="Google" id="ProtNLM"/>
    </source>
</evidence>